<dbReference type="EMBL" id="JAVFKD010000014">
    <property type="protein sequence ID" value="KAK5990988.1"/>
    <property type="molecule type" value="Genomic_DNA"/>
</dbReference>
<organism evidence="3 4">
    <name type="scientific">Cladobotryum mycophilum</name>
    <dbReference type="NCBI Taxonomy" id="491253"/>
    <lineage>
        <taxon>Eukaryota</taxon>
        <taxon>Fungi</taxon>
        <taxon>Dikarya</taxon>
        <taxon>Ascomycota</taxon>
        <taxon>Pezizomycotina</taxon>
        <taxon>Sordariomycetes</taxon>
        <taxon>Hypocreomycetidae</taxon>
        <taxon>Hypocreales</taxon>
        <taxon>Hypocreaceae</taxon>
        <taxon>Cladobotryum</taxon>
    </lineage>
</organism>
<feature type="region of interest" description="Disordered" evidence="2">
    <location>
        <begin position="329"/>
        <end position="362"/>
    </location>
</feature>
<protein>
    <submittedName>
        <fullName evidence="3">Uncharacterized protein</fullName>
    </submittedName>
</protein>
<reference evidence="3 4" key="1">
    <citation type="submission" date="2024-01" db="EMBL/GenBank/DDBJ databases">
        <title>Complete genome of Cladobotryum mycophilum ATHUM6906.</title>
        <authorList>
            <person name="Christinaki A.C."/>
            <person name="Myridakis A.I."/>
            <person name="Kouvelis V.N."/>
        </authorList>
    </citation>
    <scope>NUCLEOTIDE SEQUENCE [LARGE SCALE GENOMIC DNA]</scope>
    <source>
        <strain evidence="3 4">ATHUM6906</strain>
    </source>
</reference>
<comment type="caution">
    <text evidence="3">The sequence shown here is derived from an EMBL/GenBank/DDBJ whole genome shotgun (WGS) entry which is preliminary data.</text>
</comment>
<dbReference type="Proteomes" id="UP001338125">
    <property type="component" value="Unassembled WGS sequence"/>
</dbReference>
<feature type="compositionally biased region" description="Basic and acidic residues" evidence="2">
    <location>
        <begin position="283"/>
        <end position="293"/>
    </location>
</feature>
<feature type="region of interest" description="Disordered" evidence="2">
    <location>
        <begin position="245"/>
        <end position="264"/>
    </location>
</feature>
<feature type="compositionally biased region" description="Polar residues" evidence="2">
    <location>
        <begin position="339"/>
        <end position="357"/>
    </location>
</feature>
<feature type="region of interest" description="Disordered" evidence="2">
    <location>
        <begin position="283"/>
        <end position="314"/>
    </location>
</feature>
<evidence type="ECO:0000256" key="1">
    <source>
        <dbReference type="SAM" id="Coils"/>
    </source>
</evidence>
<keyword evidence="1" id="KW-0175">Coiled coil</keyword>
<evidence type="ECO:0000313" key="4">
    <source>
        <dbReference type="Proteomes" id="UP001338125"/>
    </source>
</evidence>
<keyword evidence="4" id="KW-1185">Reference proteome</keyword>
<accession>A0ABR0SFL9</accession>
<feature type="coiled-coil region" evidence="1">
    <location>
        <begin position="384"/>
        <end position="418"/>
    </location>
</feature>
<sequence>MSGFDDIGISQTPSVSTYDVTGISHGRRYAAESKYTGDGIRIFLNHLEAWTSSIRHLAPDDEKYAEEPPTPVSGKFDEVVQAYRCYVLLINKRGPDDNNTLCMDMTCCSIRDALSMALYAIRDILRQNRKLRAWYWTPQDDQDSRDLKMSSMDRNMEAATVSLASSVLDEMRQGYEKFAREMQLREEDRTNHRGGMHGNKFTMMKWNAVGQVQSNARRRSSDKGLNWRDKVLVEKMSFYGNQVDRGTQWEDDAEDNDPVSGHEDDSLAAEELIAMVEERLRGKDNKNNAEMEAKASLSTDDASEELPNGRRQNLEDEGVVFNMPEVIPTTREEVPPSPQESDTATGYTATGYSFSTSEENDNHDYKDCTDYEGIKEWTEDVAWVAGLEASNADLREAVQRLQKEKGNLQKQLNATRKDLKDRQDFIEGLVTDGQPPAQNRPDDDLVWAFDPLLSYFVGHVQAWRHTLAYISFKTLKFINPLLNGSADVLQRWSLRLFSRRVGLLDTMKLSTTRPVKAPSPCDVAYLVKQFVVMLIMQGKEYLVPGEWSDEEIYAEPCKPTPLMGEGVRHGGSQTCGVDADSEALVIFLAQFSEIWIEYLIEWFVVALNMSSVLKVWWQIAKQYWAKVVGLGHLTNFLLWVFSGH</sequence>
<evidence type="ECO:0000313" key="3">
    <source>
        <dbReference type="EMBL" id="KAK5990988.1"/>
    </source>
</evidence>
<evidence type="ECO:0000256" key="2">
    <source>
        <dbReference type="SAM" id="MobiDB-lite"/>
    </source>
</evidence>
<gene>
    <name evidence="3" type="ORF">PT974_09263</name>
</gene>
<name>A0ABR0SFL9_9HYPO</name>
<proteinExistence type="predicted"/>